<organism evidence="1">
    <name type="scientific">Dolosigranulum savutiense</name>
    <dbReference type="NCBI Taxonomy" id="3110288"/>
    <lineage>
        <taxon>Bacteria</taxon>
        <taxon>Bacillati</taxon>
        <taxon>Bacillota</taxon>
        <taxon>Bacilli</taxon>
        <taxon>Lactobacillales</taxon>
        <taxon>Carnobacteriaceae</taxon>
        <taxon>Dolosigranulum</taxon>
    </lineage>
</organism>
<proteinExistence type="predicted"/>
<name>A0AB74U1A9_9LACT</name>
<gene>
    <name evidence="1" type="ORF">VUQ07_06795</name>
</gene>
<accession>A0AB74U1A9</accession>
<evidence type="ECO:0000313" key="1">
    <source>
        <dbReference type="EMBL" id="XBC50943.1"/>
    </source>
</evidence>
<dbReference type="RefSeq" id="WP_347299044.1">
    <property type="nucleotide sequence ID" value="NZ_CP142436.1"/>
</dbReference>
<reference evidence="1" key="1">
    <citation type="submission" date="2023-12" db="EMBL/GenBank/DDBJ databases">
        <title>Dolosigranulum savutii sp. nov. isolated from human upper respiratory samples collected in Botswana.</title>
        <authorList>
            <person name="Kelly M.S."/>
        </authorList>
    </citation>
    <scope>NUCLEOTIDE SEQUENCE</scope>
    <source>
        <strain evidence="1">MSK211</strain>
    </source>
</reference>
<sequence length="182" mass="21889">MRLIIILFIALLISICYQYISRKHRLEQIKQLREDFTSWIHSKDRNEASRPSNALFIRLFKPVYGEQKLIRNIRYDIGPAIEVTPADVIVSFPTLCNNQVVIDQLRILDNLYDHYELQFEEIKTFYYWFDLIVFIPRHILLYLDKDPDTAAGKLANLSWWFFSIAWTVFENRIIDWLKQLFP</sequence>
<protein>
    <submittedName>
        <fullName evidence="1">Uncharacterized protein</fullName>
    </submittedName>
</protein>
<dbReference type="EMBL" id="CP142436">
    <property type="protein sequence ID" value="XBC50943.1"/>
    <property type="molecule type" value="Genomic_DNA"/>
</dbReference>
<dbReference type="AlphaFoldDB" id="A0AB74U1A9"/>